<dbReference type="Pfam" id="PF00356">
    <property type="entry name" value="LacI"/>
    <property type="match status" value="1"/>
</dbReference>
<dbReference type="InterPro" id="IPR028082">
    <property type="entry name" value="Peripla_BP_I"/>
</dbReference>
<dbReference type="SMART" id="SM00354">
    <property type="entry name" value="HTH_LACI"/>
    <property type="match status" value="1"/>
</dbReference>
<dbReference type="SUPFAM" id="SSF53822">
    <property type="entry name" value="Periplasmic binding protein-like I"/>
    <property type="match status" value="1"/>
</dbReference>
<evidence type="ECO:0000256" key="3">
    <source>
        <dbReference type="ARBA" id="ARBA00023163"/>
    </source>
</evidence>
<dbReference type="InterPro" id="IPR046335">
    <property type="entry name" value="LacI/GalR-like_sensor"/>
</dbReference>
<dbReference type="PANTHER" id="PTHR30146">
    <property type="entry name" value="LACI-RELATED TRANSCRIPTIONAL REPRESSOR"/>
    <property type="match status" value="1"/>
</dbReference>
<dbReference type="Pfam" id="PF13377">
    <property type="entry name" value="Peripla_BP_3"/>
    <property type="match status" value="1"/>
</dbReference>
<dbReference type="EMBL" id="WQLA01000007">
    <property type="protein sequence ID" value="MVN92816.1"/>
    <property type="molecule type" value="Genomic_DNA"/>
</dbReference>
<dbReference type="InterPro" id="IPR010982">
    <property type="entry name" value="Lambda_DNA-bd_dom_sf"/>
</dbReference>
<dbReference type="AlphaFoldDB" id="A0A6I4IH00"/>
<dbReference type="Gene3D" id="1.10.260.40">
    <property type="entry name" value="lambda repressor-like DNA-binding domains"/>
    <property type="match status" value="1"/>
</dbReference>
<gene>
    <name evidence="5" type="ORF">GO816_16900</name>
</gene>
<keyword evidence="6" id="KW-1185">Reference proteome</keyword>
<dbReference type="RefSeq" id="WP_157543130.1">
    <property type="nucleotide sequence ID" value="NZ_WQLA01000007.1"/>
</dbReference>
<evidence type="ECO:0000313" key="5">
    <source>
        <dbReference type="EMBL" id="MVN92816.1"/>
    </source>
</evidence>
<dbReference type="GO" id="GO:0003700">
    <property type="term" value="F:DNA-binding transcription factor activity"/>
    <property type="evidence" value="ECO:0007669"/>
    <property type="project" value="TreeGrafter"/>
</dbReference>
<dbReference type="PANTHER" id="PTHR30146:SF109">
    <property type="entry name" value="HTH-TYPE TRANSCRIPTIONAL REGULATOR GALS"/>
    <property type="match status" value="1"/>
</dbReference>
<accession>A0A6I4IH00</accession>
<evidence type="ECO:0000256" key="1">
    <source>
        <dbReference type="ARBA" id="ARBA00023015"/>
    </source>
</evidence>
<dbReference type="SUPFAM" id="SSF47413">
    <property type="entry name" value="lambda repressor-like DNA-binding domains"/>
    <property type="match status" value="1"/>
</dbReference>
<dbReference type="CDD" id="cd06267">
    <property type="entry name" value="PBP1_LacI_sugar_binding-like"/>
    <property type="match status" value="1"/>
</dbReference>
<keyword evidence="1" id="KW-0805">Transcription regulation</keyword>
<evidence type="ECO:0000313" key="6">
    <source>
        <dbReference type="Proteomes" id="UP000434850"/>
    </source>
</evidence>
<reference evidence="5 6" key="1">
    <citation type="submission" date="2019-12" db="EMBL/GenBank/DDBJ databases">
        <title>Mucilaginibacter sp. HME9299 genome sequencing and assembly.</title>
        <authorList>
            <person name="Kang H."/>
            <person name="Kim H."/>
            <person name="Joh K."/>
        </authorList>
    </citation>
    <scope>NUCLEOTIDE SEQUENCE [LARGE SCALE GENOMIC DNA]</scope>
    <source>
        <strain evidence="5 6">HME9299</strain>
    </source>
</reference>
<dbReference type="InterPro" id="IPR000843">
    <property type="entry name" value="HTH_LacI"/>
</dbReference>
<protein>
    <submittedName>
        <fullName evidence="5">Substrate-binding domain-containing protein</fullName>
    </submittedName>
</protein>
<comment type="caution">
    <text evidence="5">The sequence shown here is derived from an EMBL/GenBank/DDBJ whole genome shotgun (WGS) entry which is preliminary data.</text>
</comment>
<proteinExistence type="predicted"/>
<dbReference type="PROSITE" id="PS50932">
    <property type="entry name" value="HTH_LACI_2"/>
    <property type="match status" value="1"/>
</dbReference>
<dbReference type="OrthoDB" id="9803256at2"/>
<evidence type="ECO:0000256" key="2">
    <source>
        <dbReference type="ARBA" id="ARBA00023125"/>
    </source>
</evidence>
<dbReference type="Proteomes" id="UP000434850">
    <property type="component" value="Unassembled WGS sequence"/>
</dbReference>
<keyword evidence="3" id="KW-0804">Transcription</keyword>
<dbReference type="Gene3D" id="3.40.50.2300">
    <property type="match status" value="2"/>
</dbReference>
<dbReference type="GO" id="GO:0000976">
    <property type="term" value="F:transcription cis-regulatory region binding"/>
    <property type="evidence" value="ECO:0007669"/>
    <property type="project" value="TreeGrafter"/>
</dbReference>
<sequence>METVTIKLLAERLKLSTATISKALGDSHEISEVTKKRVFDLAKELNYVPNAYASSLRKNKSKTIAVLIPEVADSFFSIALNGIEEVAIEKGYHTLIYLTHEKLEREKAILSELLYGRVDGALMSVSSETDSFEHIEDFGKKLPVVFFDRVASAPATAKITTNDFECGYLATKHLIEAGCKRIVMLSISKSLSIISERSSGFQKAVADHQLDPATCEVVNCIGEGKTVHTTLTSILQGNNRPDGIIATVERLTTDIYLVCQQLGLQIPDDVKVVCFSNQASAVILNPSLTTITQPAFEMGRAAAKALLKRLKNPYINLEEESEIIPSVLTVRSSTAGKNSTF</sequence>
<organism evidence="5 6">
    <name type="scientific">Mucilaginibacter aquatilis</name>
    <dbReference type="NCBI Taxonomy" id="1517760"/>
    <lineage>
        <taxon>Bacteria</taxon>
        <taxon>Pseudomonadati</taxon>
        <taxon>Bacteroidota</taxon>
        <taxon>Sphingobacteriia</taxon>
        <taxon>Sphingobacteriales</taxon>
        <taxon>Sphingobacteriaceae</taxon>
        <taxon>Mucilaginibacter</taxon>
    </lineage>
</organism>
<keyword evidence="2" id="KW-0238">DNA-binding</keyword>
<feature type="domain" description="HTH lacI-type" evidence="4">
    <location>
        <begin position="4"/>
        <end position="58"/>
    </location>
</feature>
<evidence type="ECO:0000259" key="4">
    <source>
        <dbReference type="PROSITE" id="PS50932"/>
    </source>
</evidence>
<name>A0A6I4IH00_9SPHI</name>
<dbReference type="CDD" id="cd01392">
    <property type="entry name" value="HTH_LacI"/>
    <property type="match status" value="1"/>
</dbReference>